<evidence type="ECO:0000313" key="2">
    <source>
        <dbReference type="EMBL" id="KLO07484.1"/>
    </source>
</evidence>
<keyword evidence="3" id="KW-1185">Reference proteome</keyword>
<dbReference type="Proteomes" id="UP000053477">
    <property type="component" value="Unassembled WGS sequence"/>
</dbReference>
<name>A0A0H2R6L9_9AGAM</name>
<dbReference type="OrthoDB" id="431557at2759"/>
<gene>
    <name evidence="2" type="ORF">SCHPADRAFT_836659</name>
</gene>
<feature type="compositionally biased region" description="Polar residues" evidence="1">
    <location>
        <begin position="150"/>
        <end position="168"/>
    </location>
</feature>
<evidence type="ECO:0000256" key="1">
    <source>
        <dbReference type="SAM" id="MobiDB-lite"/>
    </source>
</evidence>
<sequence>MDSSYQHTELVVSVAEGVSASSAENHAGPLETNVASAPAEDDNADQASKDEAQPLVITNLSSDEKQVTLVGADDANSQEKDSAVPGLGTVSASTGEVPPETPVPASENGGFVHNAESEAAAALDDDPASATEGQGPQGEPEHLPEPPASPVSNTVASSTSTGTTNVEGTSVLPPAIKAPSANRLSISYASGTRRLLIDAEIVEKMTVMRTEGRVEVAMSVERLADGFKGIWIEVLNDDAKSYSSVKGLSEASGSDVTLPPFWKCASPSKVVVTVYLDKERPLTEPRWVRTGDVQEWLKEMFGGRFWVAGDAVGWEKRIEVTNPESAQTLLDVMEDWAKNTTVGMPGERQRFLKNHMTRPDNVLEIMLRLVRGERAALSQSTPQISAPSVTGPLLSAMEPTSYHAGQQTHVSLAVVAFVRLAEEMAEMAMGEGKGRTEVEERVMEIIRSIPHHLVWKSLDGMMKEWRSDKKHARS</sequence>
<feature type="region of interest" description="Disordered" evidence="1">
    <location>
        <begin position="16"/>
        <end position="174"/>
    </location>
</feature>
<proteinExistence type="predicted"/>
<dbReference type="InParanoid" id="A0A0H2R6L9"/>
<dbReference type="STRING" id="27342.A0A0H2R6L9"/>
<organism evidence="2 3">
    <name type="scientific">Schizopora paradoxa</name>
    <dbReference type="NCBI Taxonomy" id="27342"/>
    <lineage>
        <taxon>Eukaryota</taxon>
        <taxon>Fungi</taxon>
        <taxon>Dikarya</taxon>
        <taxon>Basidiomycota</taxon>
        <taxon>Agaricomycotina</taxon>
        <taxon>Agaricomycetes</taxon>
        <taxon>Hymenochaetales</taxon>
        <taxon>Schizoporaceae</taxon>
        <taxon>Schizopora</taxon>
    </lineage>
</organism>
<protein>
    <submittedName>
        <fullName evidence="2">Uncharacterized protein</fullName>
    </submittedName>
</protein>
<dbReference type="AlphaFoldDB" id="A0A0H2R6L9"/>
<reference evidence="2 3" key="1">
    <citation type="submission" date="2015-04" db="EMBL/GenBank/DDBJ databases">
        <title>Complete genome sequence of Schizopora paradoxa KUC8140, a cosmopolitan wood degrader in East Asia.</title>
        <authorList>
            <consortium name="DOE Joint Genome Institute"/>
            <person name="Min B."/>
            <person name="Park H."/>
            <person name="Jang Y."/>
            <person name="Kim J.-J."/>
            <person name="Kim K.H."/>
            <person name="Pangilinan J."/>
            <person name="Lipzen A."/>
            <person name="Riley R."/>
            <person name="Grigoriev I.V."/>
            <person name="Spatafora J.W."/>
            <person name="Choi I.-G."/>
        </authorList>
    </citation>
    <scope>NUCLEOTIDE SEQUENCE [LARGE SCALE GENOMIC DNA]</scope>
    <source>
        <strain evidence="2 3">KUC8140</strain>
    </source>
</reference>
<evidence type="ECO:0000313" key="3">
    <source>
        <dbReference type="Proteomes" id="UP000053477"/>
    </source>
</evidence>
<accession>A0A0H2R6L9</accession>
<dbReference type="EMBL" id="KQ086136">
    <property type="protein sequence ID" value="KLO07484.1"/>
    <property type="molecule type" value="Genomic_DNA"/>
</dbReference>